<dbReference type="Proteomes" id="UP001556367">
    <property type="component" value="Unassembled WGS sequence"/>
</dbReference>
<evidence type="ECO:0000313" key="6">
    <source>
        <dbReference type="EMBL" id="KAL0946319.1"/>
    </source>
</evidence>
<reference evidence="7" key="1">
    <citation type="submission" date="2024-06" db="EMBL/GenBank/DDBJ databases">
        <title>Multi-omics analyses provide insights into the biosynthesis of the anticancer antibiotic pleurotin in Hohenbuehelia grisea.</title>
        <authorList>
            <person name="Weaver J.A."/>
            <person name="Alberti F."/>
        </authorList>
    </citation>
    <scope>NUCLEOTIDE SEQUENCE [LARGE SCALE GENOMIC DNA]</scope>
    <source>
        <strain evidence="7">T-177</strain>
    </source>
</reference>
<comment type="caution">
    <text evidence="6">The sequence shown here is derived from an EMBL/GenBank/DDBJ whole genome shotgun (WGS) entry which is preliminary data.</text>
</comment>
<dbReference type="InterPro" id="IPR020846">
    <property type="entry name" value="MFS_dom"/>
</dbReference>
<feature type="transmembrane region" description="Helical" evidence="4">
    <location>
        <begin position="82"/>
        <end position="102"/>
    </location>
</feature>
<feature type="transmembrane region" description="Helical" evidence="4">
    <location>
        <begin position="109"/>
        <end position="128"/>
    </location>
</feature>
<feature type="domain" description="Major facilitator superfamily (MFS) profile" evidence="5">
    <location>
        <begin position="249"/>
        <end position="441"/>
    </location>
</feature>
<feature type="transmembrane region" description="Helical" evidence="4">
    <location>
        <begin position="204"/>
        <end position="223"/>
    </location>
</feature>
<comment type="similarity">
    <text evidence="2">Belongs to the major facilitator superfamily. Monocarboxylate porter (TC 2.A.1.13) family.</text>
</comment>
<evidence type="ECO:0000256" key="4">
    <source>
        <dbReference type="SAM" id="Phobius"/>
    </source>
</evidence>
<dbReference type="Pfam" id="PF07690">
    <property type="entry name" value="MFS_1"/>
    <property type="match status" value="1"/>
</dbReference>
<dbReference type="PROSITE" id="PS50850">
    <property type="entry name" value="MFS"/>
    <property type="match status" value="1"/>
</dbReference>
<keyword evidence="4" id="KW-1133">Transmembrane helix</keyword>
<gene>
    <name evidence="6" type="ORF">HGRIS_012559</name>
</gene>
<dbReference type="Gene3D" id="1.20.1250.20">
    <property type="entry name" value="MFS general substrate transporter like domains"/>
    <property type="match status" value="1"/>
</dbReference>
<dbReference type="PANTHER" id="PTHR11360:SF284">
    <property type="entry name" value="EG:103B4.3 PROTEIN-RELATED"/>
    <property type="match status" value="1"/>
</dbReference>
<feature type="transmembrane region" description="Helical" evidence="4">
    <location>
        <begin position="404"/>
        <end position="431"/>
    </location>
</feature>
<keyword evidence="4" id="KW-0812">Transmembrane</keyword>
<evidence type="ECO:0000256" key="3">
    <source>
        <dbReference type="SAM" id="MobiDB-lite"/>
    </source>
</evidence>
<feature type="transmembrane region" description="Helical" evidence="4">
    <location>
        <begin position="373"/>
        <end position="392"/>
    </location>
</feature>
<dbReference type="InterPro" id="IPR011701">
    <property type="entry name" value="MFS"/>
</dbReference>
<feature type="transmembrane region" description="Helical" evidence="4">
    <location>
        <begin position="42"/>
        <end position="62"/>
    </location>
</feature>
<accession>A0ABR3ISS9</accession>
<evidence type="ECO:0000313" key="7">
    <source>
        <dbReference type="Proteomes" id="UP001556367"/>
    </source>
</evidence>
<organism evidence="6 7">
    <name type="scientific">Hohenbuehelia grisea</name>
    <dbReference type="NCBI Taxonomy" id="104357"/>
    <lineage>
        <taxon>Eukaryota</taxon>
        <taxon>Fungi</taxon>
        <taxon>Dikarya</taxon>
        <taxon>Basidiomycota</taxon>
        <taxon>Agaricomycotina</taxon>
        <taxon>Agaricomycetes</taxon>
        <taxon>Agaricomycetidae</taxon>
        <taxon>Agaricales</taxon>
        <taxon>Pleurotineae</taxon>
        <taxon>Pleurotaceae</taxon>
        <taxon>Hohenbuehelia</taxon>
    </lineage>
</organism>
<proteinExistence type="inferred from homology"/>
<dbReference type="PANTHER" id="PTHR11360">
    <property type="entry name" value="MONOCARBOXYLATE TRANSPORTER"/>
    <property type="match status" value="1"/>
</dbReference>
<feature type="transmembrane region" description="Helical" evidence="4">
    <location>
        <begin position="244"/>
        <end position="271"/>
    </location>
</feature>
<feature type="transmembrane region" description="Helical" evidence="4">
    <location>
        <begin position="336"/>
        <end position="361"/>
    </location>
</feature>
<dbReference type="InterPro" id="IPR050327">
    <property type="entry name" value="Proton-linked_MCT"/>
</dbReference>
<feature type="transmembrane region" description="Helical" evidence="4">
    <location>
        <begin position="171"/>
        <end position="192"/>
    </location>
</feature>
<dbReference type="InterPro" id="IPR036259">
    <property type="entry name" value="MFS_trans_sf"/>
</dbReference>
<evidence type="ECO:0000256" key="2">
    <source>
        <dbReference type="ARBA" id="ARBA00006727"/>
    </source>
</evidence>
<evidence type="ECO:0000256" key="1">
    <source>
        <dbReference type="ARBA" id="ARBA00004141"/>
    </source>
</evidence>
<comment type="subcellular location">
    <subcellularLocation>
        <location evidence="1">Membrane</location>
        <topology evidence="1">Multi-pass membrane protein</topology>
    </subcellularLocation>
</comment>
<dbReference type="SUPFAM" id="SSF103473">
    <property type="entry name" value="MFS general substrate transporter"/>
    <property type="match status" value="1"/>
</dbReference>
<feature type="region of interest" description="Disordered" evidence="3">
    <location>
        <begin position="1"/>
        <end position="34"/>
    </location>
</feature>
<sequence length="441" mass="47436">MNGSIARPTATGFPVQNGSAGLENDKTELPSDVGPPDGGREAWLTVAGACLVQFTTFGYINAFGVYQDFYTREFLTNKSASAISWIGSLQLFLQYAPGILVGKAFDAGYFHHTMISGSILYVFSMFMVSLTRKNQYTEVILSQGIGMGIGLGLLFLPSLSIISHYFRARRALAIGIVTSGGSLGGIIFPIMLNKISQYTSFANATRATAALVALLLFLANLAMKPRYSQIRAKPAAPRDALRTIFTDGAYTASLLAAFCTNLGIFFPFFYLQLYAIGHNINPQVAFFILAMLNAGSSLGRVLASFLAGYFGVYNLLILCLVISASLSFSLLRITSLAGIIAFSVVYGFTSGAYVSLIPALLGQLSSHVGELGLRMGAAFSVVAVAMLIGVPIDGALLTHDGERLIWSRSIVFCSTMIMAGSMFMMLSRLLFIRTRQRGQLV</sequence>
<keyword evidence="4" id="KW-0472">Membrane</keyword>
<dbReference type="EMBL" id="JASNQZ010000015">
    <property type="protein sequence ID" value="KAL0946319.1"/>
    <property type="molecule type" value="Genomic_DNA"/>
</dbReference>
<evidence type="ECO:0000259" key="5">
    <source>
        <dbReference type="PROSITE" id="PS50850"/>
    </source>
</evidence>
<feature type="transmembrane region" description="Helical" evidence="4">
    <location>
        <begin position="310"/>
        <end position="330"/>
    </location>
</feature>
<name>A0ABR3ISS9_9AGAR</name>
<feature type="transmembrane region" description="Helical" evidence="4">
    <location>
        <begin position="140"/>
        <end position="159"/>
    </location>
</feature>
<protein>
    <recommendedName>
        <fullName evidence="5">Major facilitator superfamily (MFS) profile domain-containing protein</fullName>
    </recommendedName>
</protein>
<keyword evidence="7" id="KW-1185">Reference proteome</keyword>